<accession>A0A9D1A0V8</accession>
<evidence type="ECO:0000259" key="2">
    <source>
        <dbReference type="PROSITE" id="PS50966"/>
    </source>
</evidence>
<reference evidence="3" key="2">
    <citation type="journal article" date="2021" name="PeerJ">
        <title>Extensive microbial diversity within the chicken gut microbiome revealed by metagenomics and culture.</title>
        <authorList>
            <person name="Gilroy R."/>
            <person name="Ravi A."/>
            <person name="Getino M."/>
            <person name="Pursley I."/>
            <person name="Horton D.L."/>
            <person name="Alikhan N.F."/>
            <person name="Baker D."/>
            <person name="Gharbi K."/>
            <person name="Hall N."/>
            <person name="Watson M."/>
            <person name="Adriaenssens E.M."/>
            <person name="Foster-Nyarko E."/>
            <person name="Jarju S."/>
            <person name="Secka A."/>
            <person name="Antonio M."/>
            <person name="Oren A."/>
            <person name="Chaudhuri R.R."/>
            <person name="La Ragione R."/>
            <person name="Hildebrand F."/>
            <person name="Pallen M.J."/>
        </authorList>
    </citation>
    <scope>NUCLEOTIDE SEQUENCE</scope>
    <source>
        <strain evidence="3">ChiGjej1B1-2707</strain>
    </source>
</reference>
<keyword evidence="1" id="KW-0862">Zinc</keyword>
<name>A0A9D1A0V8_9ACTN</name>
<protein>
    <submittedName>
        <fullName evidence="3">SWIM zinc finger family protein</fullName>
    </submittedName>
</protein>
<dbReference type="GO" id="GO:0008270">
    <property type="term" value="F:zinc ion binding"/>
    <property type="evidence" value="ECO:0007669"/>
    <property type="project" value="UniProtKB-KW"/>
</dbReference>
<keyword evidence="1" id="KW-0863">Zinc-finger</keyword>
<dbReference type="PROSITE" id="PS50966">
    <property type="entry name" value="ZF_SWIM"/>
    <property type="match status" value="1"/>
</dbReference>
<proteinExistence type="predicted"/>
<dbReference type="InterPro" id="IPR007527">
    <property type="entry name" value="Znf_SWIM"/>
</dbReference>
<organism evidence="3 4">
    <name type="scientific">Candidatus Aveggerthella stercoripullorum</name>
    <dbReference type="NCBI Taxonomy" id="2840688"/>
    <lineage>
        <taxon>Bacteria</taxon>
        <taxon>Bacillati</taxon>
        <taxon>Actinomycetota</taxon>
        <taxon>Coriobacteriia</taxon>
        <taxon>Eggerthellales</taxon>
        <taxon>Eggerthellaceae</taxon>
        <taxon>Eggerthellaceae incertae sedis</taxon>
        <taxon>Candidatus Aveggerthella</taxon>
    </lineage>
</organism>
<evidence type="ECO:0000313" key="4">
    <source>
        <dbReference type="Proteomes" id="UP000824261"/>
    </source>
</evidence>
<dbReference type="Pfam" id="PF04434">
    <property type="entry name" value="SWIM"/>
    <property type="match status" value="1"/>
</dbReference>
<evidence type="ECO:0000313" key="3">
    <source>
        <dbReference type="EMBL" id="HIR02115.1"/>
    </source>
</evidence>
<keyword evidence="1" id="KW-0479">Metal-binding</keyword>
<sequence length="151" mass="17608">MAFYSSASNNSTWRGVDYYESRKVKSSRAVGDAVYEGEVEGSEGRVYSVRIDVDHPKRSTCTCPFAEGRRVVCKHMVALYFESVPGSLDAFYRDVREAEAHYELEEQRWRDETLASITKLVRSMSAEEAKGRLIDMMYHNMLDERYRDDYW</sequence>
<comment type="caution">
    <text evidence="3">The sequence shown here is derived from an EMBL/GenBank/DDBJ whole genome shotgun (WGS) entry which is preliminary data.</text>
</comment>
<evidence type="ECO:0000256" key="1">
    <source>
        <dbReference type="PROSITE-ProRule" id="PRU00325"/>
    </source>
</evidence>
<dbReference type="EMBL" id="DVGB01000090">
    <property type="protein sequence ID" value="HIR02115.1"/>
    <property type="molecule type" value="Genomic_DNA"/>
</dbReference>
<dbReference type="Proteomes" id="UP000824261">
    <property type="component" value="Unassembled WGS sequence"/>
</dbReference>
<reference evidence="3" key="1">
    <citation type="submission" date="2020-10" db="EMBL/GenBank/DDBJ databases">
        <authorList>
            <person name="Gilroy R."/>
        </authorList>
    </citation>
    <scope>NUCLEOTIDE SEQUENCE</scope>
    <source>
        <strain evidence="3">ChiGjej1B1-2707</strain>
    </source>
</reference>
<dbReference type="AlphaFoldDB" id="A0A9D1A0V8"/>
<feature type="domain" description="SWIM-type" evidence="2">
    <location>
        <begin position="47"/>
        <end position="84"/>
    </location>
</feature>
<gene>
    <name evidence="3" type="ORF">IAA69_07645</name>
</gene>